<name>A0A183SM28_SCHSO</name>
<accession>A0A183SM28</accession>
<sequence length="368" mass="41985">LVPYKVDIAALSETRFSEQGQLEELDAAFTFFCSDRPKAEQRDACVTFAIRNDIVERLPCLPQGINDCLMSLRLPLRGDQFATIISTYAPPMTSSAAAKDKFYEDLHALLATVPKVDKLIVLFDFNESVGTDHAAWQRVLGPHSLRSCIDNGLLLLRTCAENHLLLTNTFCHLLTRDKATWMHTSARRWHLLDYDFVLRRVRKDVLVTKVIRDTDNWMDHRLKLGGLHAPDYNATVETRWCQLRNVIQFTTLGVYAVNTSTGLTTMTLDYTKPTWTFRLSHQSSCRLVQQRLREMQDAWMVRTAEIARAISDAAIDRLSQVDRNNDLHLPPSLPEIIWAVQRISSVKAPGFDAIPPEVYKNSGRRLMD</sequence>
<dbReference type="AlphaFoldDB" id="A0A183SM28"/>
<dbReference type="InterPro" id="IPR036691">
    <property type="entry name" value="Endo/exonu/phosph_ase_sf"/>
</dbReference>
<dbReference type="Gene3D" id="3.60.10.10">
    <property type="entry name" value="Endonuclease/exonuclease/phosphatase"/>
    <property type="match status" value="1"/>
</dbReference>
<proteinExistence type="predicted"/>
<organism evidence="1">
    <name type="scientific">Schistocephalus solidus</name>
    <name type="common">Tapeworm</name>
    <dbReference type="NCBI Taxonomy" id="70667"/>
    <lineage>
        <taxon>Eukaryota</taxon>
        <taxon>Metazoa</taxon>
        <taxon>Spiralia</taxon>
        <taxon>Lophotrochozoa</taxon>
        <taxon>Platyhelminthes</taxon>
        <taxon>Cestoda</taxon>
        <taxon>Eucestoda</taxon>
        <taxon>Diphyllobothriidea</taxon>
        <taxon>Diphyllobothriidae</taxon>
        <taxon>Schistocephalus</taxon>
    </lineage>
</organism>
<dbReference type="WBParaSite" id="SSLN_0000544701-mRNA-1">
    <property type="protein sequence ID" value="SSLN_0000544701-mRNA-1"/>
    <property type="gene ID" value="SSLN_0000544701"/>
</dbReference>
<reference evidence="1" key="1">
    <citation type="submission" date="2016-06" db="UniProtKB">
        <authorList>
            <consortium name="WormBaseParasite"/>
        </authorList>
    </citation>
    <scope>IDENTIFICATION</scope>
</reference>
<evidence type="ECO:0000313" key="1">
    <source>
        <dbReference type="WBParaSite" id="SSLN_0000544701-mRNA-1"/>
    </source>
</evidence>
<protein>
    <submittedName>
        <fullName evidence="1">Endo/exonuclease/phosphatase domain-containing protein</fullName>
    </submittedName>
</protein>
<dbReference type="SUPFAM" id="SSF56219">
    <property type="entry name" value="DNase I-like"/>
    <property type="match status" value="1"/>
</dbReference>